<dbReference type="EMBL" id="AP014704">
    <property type="protein sequence ID" value="BAQ44014.1"/>
    <property type="molecule type" value="Genomic_DNA"/>
</dbReference>
<name>A0A0C6FG32_9HYPH</name>
<sequence>MSDSTKAGLRDDIARIVWTVASGNAKSWDRVKDRKVETPNYLDEIAAEAWATADAIMARFQLTPKLSRARAAGIPVQGGDDVG</sequence>
<protein>
    <submittedName>
        <fullName evidence="1">Uncharacterized protein</fullName>
    </submittedName>
</protein>
<reference evidence="1 2" key="1">
    <citation type="journal article" date="2015" name="Genome Announc.">
        <title>Complete Genome Sequence of Methylobacterium aquaticum Strain 22A, Isolated from Racomitrium japonicum Moss.</title>
        <authorList>
            <person name="Tani A."/>
            <person name="Ogura Y."/>
            <person name="Hayashi T."/>
            <person name="Kimbara K."/>
        </authorList>
    </citation>
    <scope>NUCLEOTIDE SEQUENCE [LARGE SCALE GENOMIC DNA]</scope>
    <source>
        <strain evidence="1 2">MA-22A</strain>
    </source>
</reference>
<proteinExistence type="predicted"/>
<reference evidence="2" key="2">
    <citation type="submission" date="2015-01" db="EMBL/GenBank/DDBJ databases">
        <title>Complete genome sequence of Methylobacterium aquaticum strain 22A.</title>
        <authorList>
            <person name="Tani A."/>
            <person name="Ogura Y."/>
            <person name="Hayashi T."/>
        </authorList>
    </citation>
    <scope>NUCLEOTIDE SEQUENCE [LARGE SCALE GENOMIC DNA]</scope>
    <source>
        <strain evidence="2">MA-22A</strain>
    </source>
</reference>
<dbReference type="RefSeq" id="WP_060845599.1">
    <property type="nucleotide sequence ID" value="NZ_AP014704.1"/>
</dbReference>
<dbReference type="PATRIC" id="fig|270351.10.peg.543"/>
<evidence type="ECO:0000313" key="1">
    <source>
        <dbReference type="EMBL" id="BAQ44014.1"/>
    </source>
</evidence>
<evidence type="ECO:0000313" key="2">
    <source>
        <dbReference type="Proteomes" id="UP000061432"/>
    </source>
</evidence>
<dbReference type="Proteomes" id="UP000061432">
    <property type="component" value="Chromosome"/>
</dbReference>
<gene>
    <name evidence="1" type="ORF">Maq22A_c02785</name>
</gene>
<dbReference type="STRING" id="270351.Maq22A_c02785"/>
<accession>A0A0C6FG32</accession>
<dbReference type="AlphaFoldDB" id="A0A0C6FG32"/>
<dbReference type="KEGG" id="maqu:Maq22A_c02785"/>
<organism evidence="1 2">
    <name type="scientific">Methylobacterium aquaticum</name>
    <dbReference type="NCBI Taxonomy" id="270351"/>
    <lineage>
        <taxon>Bacteria</taxon>
        <taxon>Pseudomonadati</taxon>
        <taxon>Pseudomonadota</taxon>
        <taxon>Alphaproteobacteria</taxon>
        <taxon>Hyphomicrobiales</taxon>
        <taxon>Methylobacteriaceae</taxon>
        <taxon>Methylobacterium</taxon>
    </lineage>
</organism>